<dbReference type="CDD" id="cd00038">
    <property type="entry name" value="CAP_ED"/>
    <property type="match status" value="1"/>
</dbReference>
<gene>
    <name evidence="2" type="ORF">ABVN21_08365</name>
</gene>
<dbReference type="AlphaFoldDB" id="A0AAU8E783"/>
<dbReference type="Gene3D" id="2.60.120.10">
    <property type="entry name" value="Jelly Rolls"/>
    <property type="match status" value="1"/>
</dbReference>
<dbReference type="InterPro" id="IPR018490">
    <property type="entry name" value="cNMP-bd_dom_sf"/>
</dbReference>
<evidence type="ECO:0000259" key="1">
    <source>
        <dbReference type="PROSITE" id="PS50042"/>
    </source>
</evidence>
<dbReference type="SUPFAM" id="SSF51206">
    <property type="entry name" value="cAMP-binding domain-like"/>
    <property type="match status" value="1"/>
</dbReference>
<organism evidence="2">
    <name type="scientific">Pseudomonas sp. MYb327</name>
    <dbReference type="NCBI Taxonomy" id="2745230"/>
    <lineage>
        <taxon>Bacteria</taxon>
        <taxon>Pseudomonadati</taxon>
        <taxon>Pseudomonadota</taxon>
        <taxon>Gammaproteobacteria</taxon>
        <taxon>Pseudomonadales</taxon>
        <taxon>Pseudomonadaceae</taxon>
        <taxon>Pseudomonas</taxon>
    </lineage>
</organism>
<dbReference type="Pfam" id="PF00027">
    <property type="entry name" value="cNMP_binding"/>
    <property type="match status" value="1"/>
</dbReference>
<evidence type="ECO:0000313" key="2">
    <source>
        <dbReference type="EMBL" id="XCG76069.1"/>
    </source>
</evidence>
<dbReference type="RefSeq" id="WP_339555757.1">
    <property type="nucleotide sequence ID" value="NZ_CP159258.1"/>
</dbReference>
<sequence>MTVKNLLDASASDLFRAVLCRYGVNEPELWEHLLQVLELRDYAPDQHIVRAGEMPTHFFVILNGLVRYYYSSPEGKDWNKAFFHEGALVGSLSAYLKQQPCTYSIEVLEKSRLVAVPLQIFTQQQGRSLQMQGMLDKVTREIMLRNESREALLLTCNSEQRYRWLRENENWLLARVPQYQLASYLSMDAVSFSRIKRKLGC</sequence>
<dbReference type="PROSITE" id="PS50042">
    <property type="entry name" value="CNMP_BINDING_3"/>
    <property type="match status" value="1"/>
</dbReference>
<protein>
    <submittedName>
        <fullName evidence="2">Crp/Fnr family transcriptional regulator</fullName>
    </submittedName>
</protein>
<reference evidence="2" key="1">
    <citation type="submission" date="2024-06" db="EMBL/GenBank/DDBJ databases">
        <title>The Caenorhabditis elegans bacterial microbiome influences microsporidia infection through nutrient limitation and inhibiting parasite invasion.</title>
        <authorList>
            <person name="Tamim El Jarkass H."/>
            <person name="Castelblanco S."/>
            <person name="Kaur M."/>
            <person name="Wan Y.C."/>
            <person name="Ellis A.E."/>
            <person name="Sheldon R.D."/>
            <person name="Lien E.C."/>
            <person name="Burton N.O."/>
            <person name="Wright G.D."/>
            <person name="Reinke A.W."/>
        </authorList>
    </citation>
    <scope>NUCLEOTIDE SEQUENCE</scope>
    <source>
        <strain evidence="2">MYb327</strain>
    </source>
</reference>
<name>A0AAU8E783_9PSED</name>
<feature type="domain" description="Cyclic nucleotide-binding" evidence="1">
    <location>
        <begin position="26"/>
        <end position="123"/>
    </location>
</feature>
<accession>A0AAU8E783</accession>
<proteinExistence type="predicted"/>
<dbReference type="InterPro" id="IPR014710">
    <property type="entry name" value="RmlC-like_jellyroll"/>
</dbReference>
<dbReference type="SMART" id="SM00100">
    <property type="entry name" value="cNMP"/>
    <property type="match status" value="1"/>
</dbReference>
<dbReference type="EMBL" id="CP159258">
    <property type="protein sequence ID" value="XCG76069.1"/>
    <property type="molecule type" value="Genomic_DNA"/>
</dbReference>
<dbReference type="InterPro" id="IPR000595">
    <property type="entry name" value="cNMP-bd_dom"/>
</dbReference>